<feature type="transmembrane region" description="Helical" evidence="5">
    <location>
        <begin position="35"/>
        <end position="56"/>
    </location>
</feature>
<dbReference type="OrthoDB" id="529273at2759"/>
<sequence length="560" mass="60770">MAAAFVPIRHDPGWDGDDPEADEAEAVRACGWQQAILALCALALCVAALGLARALWPAEGLWSDDAPVELADATALGVRFAPAGISAASTACPPFAMDPNRTTRTNMRQLPLRAGTAPAARTRARRAELSWCAFDRCAARPPSRVVHLRNVCLHNDTFYAFSDRDAPPVLLHTDWWGHPREKRELRRLLREVRSEAALPAAPLWLEGTWVVTTPRFRYGGDNIFHAILEEVGWLMRAMSCGSIAATRDLSFLLEHGEPILGRTTLGRLWELATDGARTYFRPRDAMATAFCFRHVHAESSGEANAGLAACARLGRAGARARARDDVRGGDMAAVAAEAEAARAWPGWPAGNASFRGFPEIVERARARLGLARTVGRVERAWAAPRVTVVHRLKNRRIVNLGYLTDALRAEGFDVTVVSLECMPLEAQLAVVSNSSTLLGVHGAGLTLGHALPPDALVIELRTAPCTEEAHGVPYQMRRRNAIVPAPRAAVDPRGRCPPAWKVNNREKDAVVDIEAVLRTILAKDPIASSPASGWSKARASARATSSPQGVVARSHREWEV</sequence>
<dbReference type="AlphaFoldDB" id="A0A8J6C276"/>
<evidence type="ECO:0000313" key="8">
    <source>
        <dbReference type="Proteomes" id="UP000751190"/>
    </source>
</evidence>
<dbReference type="EMBL" id="JAGTXO010000040">
    <property type="protein sequence ID" value="KAG8459517.1"/>
    <property type="molecule type" value="Genomic_DNA"/>
</dbReference>
<dbReference type="InterPro" id="IPR049625">
    <property type="entry name" value="Glyco_transf_61_cat"/>
</dbReference>
<dbReference type="Proteomes" id="UP000751190">
    <property type="component" value="Unassembled WGS sequence"/>
</dbReference>
<dbReference type="PANTHER" id="PTHR20961">
    <property type="entry name" value="GLYCOSYLTRANSFERASE"/>
    <property type="match status" value="1"/>
</dbReference>
<reference evidence="7" key="1">
    <citation type="submission" date="2021-05" db="EMBL/GenBank/DDBJ databases">
        <title>The genome of the haptophyte Pavlova lutheri (Diacronema luteri, Pavlovales) - a model for lipid biosynthesis in eukaryotic algae.</title>
        <authorList>
            <person name="Hulatt C.J."/>
            <person name="Posewitz M.C."/>
        </authorList>
    </citation>
    <scope>NUCLEOTIDE SEQUENCE</scope>
    <source>
        <strain evidence="7">NIVA-4/92</strain>
    </source>
</reference>
<evidence type="ECO:0000256" key="5">
    <source>
        <dbReference type="SAM" id="Phobius"/>
    </source>
</evidence>
<evidence type="ECO:0000256" key="3">
    <source>
        <dbReference type="ARBA" id="ARBA00023180"/>
    </source>
</evidence>
<gene>
    <name evidence="7" type="ORF">KFE25_012852</name>
</gene>
<name>A0A8J6C276_DIALT</name>
<proteinExistence type="predicted"/>
<evidence type="ECO:0000256" key="2">
    <source>
        <dbReference type="ARBA" id="ARBA00022679"/>
    </source>
</evidence>
<evidence type="ECO:0000256" key="1">
    <source>
        <dbReference type="ARBA" id="ARBA00022676"/>
    </source>
</evidence>
<dbReference type="InterPro" id="IPR007657">
    <property type="entry name" value="Glycosyltransferase_61"/>
</dbReference>
<keyword evidence="5" id="KW-1133">Transmembrane helix</keyword>
<keyword evidence="3" id="KW-0325">Glycoprotein</keyword>
<organism evidence="7 8">
    <name type="scientific">Diacronema lutheri</name>
    <name type="common">Unicellular marine alga</name>
    <name type="synonym">Monochrysis lutheri</name>
    <dbReference type="NCBI Taxonomy" id="2081491"/>
    <lineage>
        <taxon>Eukaryota</taxon>
        <taxon>Haptista</taxon>
        <taxon>Haptophyta</taxon>
        <taxon>Pavlovophyceae</taxon>
        <taxon>Pavlovales</taxon>
        <taxon>Pavlovaceae</taxon>
        <taxon>Diacronema</taxon>
    </lineage>
</organism>
<keyword evidence="5" id="KW-0472">Membrane</keyword>
<keyword evidence="1" id="KW-0328">Glycosyltransferase</keyword>
<feature type="compositionally biased region" description="Low complexity" evidence="4">
    <location>
        <begin position="535"/>
        <end position="546"/>
    </location>
</feature>
<keyword evidence="2" id="KW-0808">Transferase</keyword>
<evidence type="ECO:0000259" key="6">
    <source>
        <dbReference type="Pfam" id="PF04577"/>
    </source>
</evidence>
<protein>
    <recommendedName>
        <fullName evidence="6">Glycosyltransferase 61 catalytic domain-containing protein</fullName>
    </recommendedName>
</protein>
<keyword evidence="8" id="KW-1185">Reference proteome</keyword>
<feature type="region of interest" description="Disordered" evidence="4">
    <location>
        <begin position="528"/>
        <end position="560"/>
    </location>
</feature>
<evidence type="ECO:0000256" key="4">
    <source>
        <dbReference type="SAM" id="MobiDB-lite"/>
    </source>
</evidence>
<comment type="caution">
    <text evidence="7">The sequence shown here is derived from an EMBL/GenBank/DDBJ whole genome shotgun (WGS) entry which is preliminary data.</text>
</comment>
<keyword evidence="5" id="KW-0812">Transmembrane</keyword>
<feature type="domain" description="Glycosyltransferase 61 catalytic" evidence="6">
    <location>
        <begin position="352"/>
        <end position="458"/>
    </location>
</feature>
<dbReference type="Pfam" id="PF04577">
    <property type="entry name" value="Glyco_transf_61"/>
    <property type="match status" value="1"/>
</dbReference>
<evidence type="ECO:0000313" key="7">
    <source>
        <dbReference type="EMBL" id="KAG8459517.1"/>
    </source>
</evidence>
<dbReference type="GO" id="GO:0016757">
    <property type="term" value="F:glycosyltransferase activity"/>
    <property type="evidence" value="ECO:0007669"/>
    <property type="project" value="UniProtKB-KW"/>
</dbReference>
<accession>A0A8J6C276</accession>